<proteinExistence type="predicted"/>
<dbReference type="AlphaFoldDB" id="A0AAX4FTC8"/>
<keyword evidence="2" id="KW-0349">Heme</keyword>
<dbReference type="InterPro" id="IPR017220">
    <property type="entry name" value="Sulphite_reductase_assimil"/>
</dbReference>
<protein>
    <submittedName>
        <fullName evidence="9">NAD(P)/FAD-dependent oxidoreductase</fullName>
    </submittedName>
</protein>
<sequence length="231" mass="25451">MENRPRGGILQRDGATYAIVPRTPAGIVSPEDLESIIKVVRRYSIPIIKMTSGQRMVLVGIKEEDVEKIWNELGMTVGQATAPCVHYVQACPGTETCRYGKQDSLGLGLKIEEIYQDLNMPAKVKIGVSGCPRSCGESYLRDIGLLGTAKGWRVIFGGNAGARPRIGDLVAKDLTSDEALDLVRRLLEYYRSNAEPGERTARFVERVGFDAIRKDVLALTPYIPLESTRPD</sequence>
<dbReference type="PIRSF" id="PIRSF037487">
    <property type="entry name" value="Sulfite_red_assimil"/>
    <property type="match status" value="1"/>
</dbReference>
<keyword evidence="5" id="KW-0408">Iron</keyword>
<keyword evidence="3" id="KW-0479">Metal-binding</keyword>
<dbReference type="GO" id="GO:0020037">
    <property type="term" value="F:heme binding"/>
    <property type="evidence" value="ECO:0007669"/>
    <property type="project" value="InterPro"/>
</dbReference>
<dbReference type="Proteomes" id="UP001305652">
    <property type="component" value="Chromosome"/>
</dbReference>
<name>A0AAX4FTC8_9EURY</name>
<evidence type="ECO:0000313" key="10">
    <source>
        <dbReference type="Proteomes" id="UP001305652"/>
    </source>
</evidence>
<keyword evidence="10" id="KW-1185">Reference proteome</keyword>
<dbReference type="InterPro" id="IPR006067">
    <property type="entry name" value="NO2/SO3_Rdtase_4Fe4S_dom"/>
</dbReference>
<keyword evidence="4" id="KW-0560">Oxidoreductase</keyword>
<dbReference type="GeneID" id="85733036"/>
<dbReference type="EMBL" id="CP137642">
    <property type="protein sequence ID" value="WOX57187.1"/>
    <property type="molecule type" value="Genomic_DNA"/>
</dbReference>
<dbReference type="Pfam" id="PF01077">
    <property type="entry name" value="NIR_SIR"/>
    <property type="match status" value="1"/>
</dbReference>
<reference evidence="9 10" key="1">
    <citation type="submission" date="2023-10" db="EMBL/GenBank/DDBJ databases">
        <title>The complete genome sequence of Methanoculleus receptaculi DSM 18860.</title>
        <authorList>
            <person name="Lai S.-J."/>
            <person name="You Y.-T."/>
            <person name="Chen S.-C."/>
        </authorList>
    </citation>
    <scope>NUCLEOTIDE SEQUENCE [LARGE SCALE GENOMIC DNA]</scope>
    <source>
        <strain evidence="9 10">DSM 18860</strain>
    </source>
</reference>
<dbReference type="PANTHER" id="PTHR43809">
    <property type="entry name" value="NITRITE REDUCTASE (NADH) LARGE SUBUNIT"/>
    <property type="match status" value="1"/>
</dbReference>
<dbReference type="InterPro" id="IPR006066">
    <property type="entry name" value="NO2/SO3_Rdtase_FeS/sirohaem_BS"/>
</dbReference>
<evidence type="ECO:0000256" key="3">
    <source>
        <dbReference type="ARBA" id="ARBA00022723"/>
    </source>
</evidence>
<dbReference type="GO" id="GO:0046872">
    <property type="term" value="F:metal ion binding"/>
    <property type="evidence" value="ECO:0007669"/>
    <property type="project" value="UniProtKB-KW"/>
</dbReference>
<dbReference type="PRINTS" id="PR00397">
    <property type="entry name" value="SIROHAEM"/>
</dbReference>
<evidence type="ECO:0000256" key="1">
    <source>
        <dbReference type="ARBA" id="ARBA00022485"/>
    </source>
</evidence>
<dbReference type="InterPro" id="IPR052034">
    <property type="entry name" value="NasD-like"/>
</dbReference>
<feature type="domain" description="Nitrite/sulphite reductase 4Fe-4S" evidence="7">
    <location>
        <begin position="83"/>
        <end position="216"/>
    </location>
</feature>
<dbReference type="Pfam" id="PF03460">
    <property type="entry name" value="NIR_SIR_ferr"/>
    <property type="match status" value="1"/>
</dbReference>
<evidence type="ECO:0000313" key="9">
    <source>
        <dbReference type="EMBL" id="WOX57187.1"/>
    </source>
</evidence>
<evidence type="ECO:0000256" key="6">
    <source>
        <dbReference type="ARBA" id="ARBA00023014"/>
    </source>
</evidence>
<dbReference type="PROSITE" id="PS00365">
    <property type="entry name" value="NIR_SIR"/>
    <property type="match status" value="1"/>
</dbReference>
<dbReference type="InterPro" id="IPR036136">
    <property type="entry name" value="Nit/Sulf_reduc_fer-like_dom_sf"/>
</dbReference>
<dbReference type="RefSeq" id="WP_318620708.1">
    <property type="nucleotide sequence ID" value="NZ_CP137642.1"/>
</dbReference>
<evidence type="ECO:0000256" key="4">
    <source>
        <dbReference type="ARBA" id="ARBA00023002"/>
    </source>
</evidence>
<accession>A0AAX4FTC8</accession>
<evidence type="ECO:0000256" key="5">
    <source>
        <dbReference type="ARBA" id="ARBA00023004"/>
    </source>
</evidence>
<dbReference type="Gene3D" id="3.30.413.10">
    <property type="entry name" value="Sulfite Reductase Hemoprotein, domain 1"/>
    <property type="match status" value="1"/>
</dbReference>
<dbReference type="SUPFAM" id="SSF55124">
    <property type="entry name" value="Nitrite/Sulfite reductase N-terminal domain-like"/>
    <property type="match status" value="1"/>
</dbReference>
<evidence type="ECO:0000256" key="2">
    <source>
        <dbReference type="ARBA" id="ARBA00022617"/>
    </source>
</evidence>
<dbReference type="PANTHER" id="PTHR43809:SF1">
    <property type="entry name" value="NITRITE REDUCTASE (NADH) LARGE SUBUNIT"/>
    <property type="match status" value="1"/>
</dbReference>
<gene>
    <name evidence="9" type="ORF">R6Y96_07725</name>
</gene>
<organism evidence="9 10">
    <name type="scientific">Methanoculleus receptaculi</name>
    <dbReference type="NCBI Taxonomy" id="394967"/>
    <lineage>
        <taxon>Archaea</taxon>
        <taxon>Methanobacteriati</taxon>
        <taxon>Methanobacteriota</taxon>
        <taxon>Stenosarchaea group</taxon>
        <taxon>Methanomicrobia</taxon>
        <taxon>Methanomicrobiales</taxon>
        <taxon>Methanomicrobiaceae</taxon>
        <taxon>Methanoculleus</taxon>
    </lineage>
</organism>
<evidence type="ECO:0000259" key="7">
    <source>
        <dbReference type="Pfam" id="PF01077"/>
    </source>
</evidence>
<dbReference type="KEGG" id="mrc:R6Y96_07725"/>
<dbReference type="SUPFAM" id="SSF56014">
    <property type="entry name" value="Nitrite and sulphite reductase 4Fe-4S domain-like"/>
    <property type="match status" value="1"/>
</dbReference>
<dbReference type="InterPro" id="IPR005117">
    <property type="entry name" value="NiRdtase/SiRdtase_haem-b_fer"/>
</dbReference>
<keyword evidence="1" id="KW-0004">4Fe-4S</keyword>
<dbReference type="GO" id="GO:0051539">
    <property type="term" value="F:4 iron, 4 sulfur cluster binding"/>
    <property type="evidence" value="ECO:0007669"/>
    <property type="project" value="UniProtKB-KW"/>
</dbReference>
<evidence type="ECO:0000259" key="8">
    <source>
        <dbReference type="Pfam" id="PF03460"/>
    </source>
</evidence>
<feature type="domain" description="Nitrite/Sulfite reductase ferredoxin-like" evidence="8">
    <location>
        <begin position="10"/>
        <end position="73"/>
    </location>
</feature>
<dbReference type="GO" id="GO:0016491">
    <property type="term" value="F:oxidoreductase activity"/>
    <property type="evidence" value="ECO:0007669"/>
    <property type="project" value="UniProtKB-KW"/>
</dbReference>
<dbReference type="InterPro" id="IPR045854">
    <property type="entry name" value="NO2/SO3_Rdtase_4Fe4S_sf"/>
</dbReference>
<keyword evidence="6" id="KW-0411">Iron-sulfur</keyword>